<dbReference type="PROSITE" id="PS00028">
    <property type="entry name" value="ZINC_FINGER_C2H2_1"/>
    <property type="match status" value="2"/>
</dbReference>
<keyword evidence="11" id="KW-0732">Signal</keyword>
<evidence type="ECO:0000313" key="13">
    <source>
        <dbReference type="EMBL" id="KAK8946230.1"/>
    </source>
</evidence>
<dbReference type="Pfam" id="PF13912">
    <property type="entry name" value="zf-C2H2_6"/>
    <property type="match status" value="2"/>
</dbReference>
<evidence type="ECO:0000259" key="12">
    <source>
        <dbReference type="PROSITE" id="PS50157"/>
    </source>
</evidence>
<dbReference type="Gene3D" id="3.30.160.60">
    <property type="entry name" value="Classic Zinc Finger"/>
    <property type="match status" value="1"/>
</dbReference>
<feature type="domain" description="C2H2-type" evidence="12">
    <location>
        <begin position="125"/>
        <end position="152"/>
    </location>
</feature>
<sequence length="278" mass="29847">MVSFRHCFLFILHLPMDATEETSPARAHHIAKGRRTKRQRLLPPTSAPATSSSSSVEISGRSAEKEEEDMANCLMLLARGYYSVTPTPEYSNSKETAAAKTERITTGGETANGRKGDAGGGLYVYECKTCNKCFPSFQALGGHRTSHKKSKPQLTSPAINADSIQLSMNSFSNSSINGKITRVHECSICGSEFASGQALGGHMRRHRPVSLPDPAEAKKQRTNIVLSLDLNLPAPAEDYSCSHDDLPASSSSTPAATAGFSFGSNTPLLLPRSALVQF</sequence>
<feature type="compositionally biased region" description="Low complexity" evidence="10">
    <location>
        <begin position="43"/>
        <end position="55"/>
    </location>
</feature>
<evidence type="ECO:0000256" key="6">
    <source>
        <dbReference type="ARBA" id="ARBA00023015"/>
    </source>
</evidence>
<evidence type="ECO:0000256" key="4">
    <source>
        <dbReference type="ARBA" id="ARBA00022771"/>
    </source>
</evidence>
<keyword evidence="5" id="KW-0862">Zinc</keyword>
<comment type="caution">
    <text evidence="13">The sequence shown here is derived from an EMBL/GenBank/DDBJ whole genome shotgun (WGS) entry which is preliminary data.</text>
</comment>
<feature type="region of interest" description="Disordered" evidence="10">
    <location>
        <begin position="21"/>
        <end position="65"/>
    </location>
</feature>
<evidence type="ECO:0000256" key="1">
    <source>
        <dbReference type="ARBA" id="ARBA00004123"/>
    </source>
</evidence>
<dbReference type="PROSITE" id="PS50157">
    <property type="entry name" value="ZINC_FINGER_C2H2_2"/>
    <property type="match status" value="2"/>
</dbReference>
<comment type="subcellular location">
    <subcellularLocation>
        <location evidence="1">Nucleus</location>
    </subcellularLocation>
</comment>
<name>A0ABR2LPJ4_9ASPA</name>
<feature type="signal peptide" evidence="11">
    <location>
        <begin position="1"/>
        <end position="18"/>
    </location>
</feature>
<keyword evidence="7" id="KW-0804">Transcription</keyword>
<feature type="compositionally biased region" description="Basic residues" evidence="10">
    <location>
        <begin position="26"/>
        <end position="40"/>
    </location>
</feature>
<dbReference type="EMBL" id="JBBWWR010000017">
    <property type="protein sequence ID" value="KAK8946230.1"/>
    <property type="molecule type" value="Genomic_DNA"/>
</dbReference>
<evidence type="ECO:0000256" key="8">
    <source>
        <dbReference type="ARBA" id="ARBA00023242"/>
    </source>
</evidence>
<evidence type="ECO:0000256" key="10">
    <source>
        <dbReference type="SAM" id="MobiDB-lite"/>
    </source>
</evidence>
<evidence type="ECO:0000256" key="9">
    <source>
        <dbReference type="PROSITE-ProRule" id="PRU00042"/>
    </source>
</evidence>
<evidence type="ECO:0000313" key="14">
    <source>
        <dbReference type="Proteomes" id="UP001412067"/>
    </source>
</evidence>
<proteinExistence type="predicted"/>
<dbReference type="PANTHER" id="PTHR26374:SF454">
    <property type="entry name" value="OS04G0162500 PROTEIN"/>
    <property type="match status" value="1"/>
</dbReference>
<dbReference type="SUPFAM" id="SSF57667">
    <property type="entry name" value="beta-beta-alpha zinc fingers"/>
    <property type="match status" value="1"/>
</dbReference>
<evidence type="ECO:0000256" key="3">
    <source>
        <dbReference type="ARBA" id="ARBA00022737"/>
    </source>
</evidence>
<protein>
    <submittedName>
        <fullName evidence="13">Zinc finger protein ZAT5</fullName>
    </submittedName>
</protein>
<keyword evidence="6" id="KW-0805">Transcription regulation</keyword>
<feature type="domain" description="C2H2-type" evidence="12">
    <location>
        <begin position="184"/>
        <end position="206"/>
    </location>
</feature>
<gene>
    <name evidence="13" type="primary">ZAT5</name>
    <name evidence="13" type="ORF">KSP40_PGU010809</name>
</gene>
<keyword evidence="4 9" id="KW-0863">Zinc-finger</keyword>
<keyword evidence="14" id="KW-1185">Reference proteome</keyword>
<dbReference type="InterPro" id="IPR013087">
    <property type="entry name" value="Znf_C2H2_type"/>
</dbReference>
<evidence type="ECO:0000256" key="5">
    <source>
        <dbReference type="ARBA" id="ARBA00022833"/>
    </source>
</evidence>
<feature type="chain" id="PRO_5045360925" evidence="11">
    <location>
        <begin position="19"/>
        <end position="278"/>
    </location>
</feature>
<keyword evidence="2" id="KW-0479">Metal-binding</keyword>
<dbReference type="SMART" id="SM00355">
    <property type="entry name" value="ZnF_C2H2"/>
    <property type="match status" value="2"/>
</dbReference>
<organism evidence="13 14">
    <name type="scientific">Platanthera guangdongensis</name>
    <dbReference type="NCBI Taxonomy" id="2320717"/>
    <lineage>
        <taxon>Eukaryota</taxon>
        <taxon>Viridiplantae</taxon>
        <taxon>Streptophyta</taxon>
        <taxon>Embryophyta</taxon>
        <taxon>Tracheophyta</taxon>
        <taxon>Spermatophyta</taxon>
        <taxon>Magnoliopsida</taxon>
        <taxon>Liliopsida</taxon>
        <taxon>Asparagales</taxon>
        <taxon>Orchidaceae</taxon>
        <taxon>Orchidoideae</taxon>
        <taxon>Orchideae</taxon>
        <taxon>Orchidinae</taxon>
        <taxon>Platanthera</taxon>
    </lineage>
</organism>
<keyword evidence="3" id="KW-0677">Repeat</keyword>
<evidence type="ECO:0000256" key="7">
    <source>
        <dbReference type="ARBA" id="ARBA00023163"/>
    </source>
</evidence>
<dbReference type="Proteomes" id="UP001412067">
    <property type="component" value="Unassembled WGS sequence"/>
</dbReference>
<accession>A0ABR2LPJ4</accession>
<reference evidence="13 14" key="1">
    <citation type="journal article" date="2022" name="Nat. Plants">
        <title>Genomes of leafy and leafless Platanthera orchids illuminate the evolution of mycoheterotrophy.</title>
        <authorList>
            <person name="Li M.H."/>
            <person name="Liu K.W."/>
            <person name="Li Z."/>
            <person name="Lu H.C."/>
            <person name="Ye Q.L."/>
            <person name="Zhang D."/>
            <person name="Wang J.Y."/>
            <person name="Li Y.F."/>
            <person name="Zhong Z.M."/>
            <person name="Liu X."/>
            <person name="Yu X."/>
            <person name="Liu D.K."/>
            <person name="Tu X.D."/>
            <person name="Liu B."/>
            <person name="Hao Y."/>
            <person name="Liao X.Y."/>
            <person name="Jiang Y.T."/>
            <person name="Sun W.H."/>
            <person name="Chen J."/>
            <person name="Chen Y.Q."/>
            <person name="Ai Y."/>
            <person name="Zhai J.W."/>
            <person name="Wu S.S."/>
            <person name="Zhou Z."/>
            <person name="Hsiao Y.Y."/>
            <person name="Wu W.L."/>
            <person name="Chen Y.Y."/>
            <person name="Lin Y.F."/>
            <person name="Hsu J.L."/>
            <person name="Li C.Y."/>
            <person name="Wang Z.W."/>
            <person name="Zhao X."/>
            <person name="Zhong W.Y."/>
            <person name="Ma X.K."/>
            <person name="Ma L."/>
            <person name="Huang J."/>
            <person name="Chen G.Z."/>
            <person name="Huang M.Z."/>
            <person name="Huang L."/>
            <person name="Peng D.H."/>
            <person name="Luo Y.B."/>
            <person name="Zou S.Q."/>
            <person name="Chen S.P."/>
            <person name="Lan S."/>
            <person name="Tsai W.C."/>
            <person name="Van de Peer Y."/>
            <person name="Liu Z.J."/>
        </authorList>
    </citation>
    <scope>NUCLEOTIDE SEQUENCE [LARGE SCALE GENOMIC DNA]</scope>
    <source>
        <strain evidence="13">Lor288</strain>
    </source>
</reference>
<keyword evidence="8" id="KW-0539">Nucleus</keyword>
<evidence type="ECO:0000256" key="11">
    <source>
        <dbReference type="SAM" id="SignalP"/>
    </source>
</evidence>
<dbReference type="PANTHER" id="PTHR26374">
    <property type="entry name" value="ZINC FINGER PROTEIN ZAT5"/>
    <property type="match status" value="1"/>
</dbReference>
<dbReference type="InterPro" id="IPR036236">
    <property type="entry name" value="Znf_C2H2_sf"/>
</dbReference>
<evidence type="ECO:0000256" key="2">
    <source>
        <dbReference type="ARBA" id="ARBA00022723"/>
    </source>
</evidence>